<comment type="caution">
    <text evidence="1">The sequence shown here is derived from an EMBL/GenBank/DDBJ whole genome shotgun (WGS) entry which is preliminary data.</text>
</comment>
<organism evidence="1 2">
    <name type="scientific">Dioscorea alata</name>
    <name type="common">Purple yam</name>
    <dbReference type="NCBI Taxonomy" id="55571"/>
    <lineage>
        <taxon>Eukaryota</taxon>
        <taxon>Viridiplantae</taxon>
        <taxon>Streptophyta</taxon>
        <taxon>Embryophyta</taxon>
        <taxon>Tracheophyta</taxon>
        <taxon>Spermatophyta</taxon>
        <taxon>Magnoliopsida</taxon>
        <taxon>Liliopsida</taxon>
        <taxon>Dioscoreales</taxon>
        <taxon>Dioscoreaceae</taxon>
        <taxon>Dioscorea</taxon>
    </lineage>
</organism>
<sequence>MKKLTIIFVITLILMVSIKHASTRPLSPLTKIHKQEVGDEEGCDGVGDEECLMRRTLSAHVDYIYTQGKGNKH</sequence>
<accession>A0ACB7WNR8</accession>
<evidence type="ECO:0000313" key="2">
    <source>
        <dbReference type="Proteomes" id="UP000827976"/>
    </source>
</evidence>
<proteinExistence type="predicted"/>
<protein>
    <submittedName>
        <fullName evidence="1">Phytosulfokine protein</fullName>
    </submittedName>
</protein>
<name>A0ACB7WNR8_DIOAL</name>
<keyword evidence="2" id="KW-1185">Reference proteome</keyword>
<dbReference type="EMBL" id="CM037012">
    <property type="protein sequence ID" value="KAH7689766.1"/>
    <property type="molecule type" value="Genomic_DNA"/>
</dbReference>
<reference evidence="2" key="1">
    <citation type="journal article" date="2022" name="Nat. Commun.">
        <title>Chromosome evolution and the genetic basis of agronomically important traits in greater yam.</title>
        <authorList>
            <person name="Bredeson J.V."/>
            <person name="Lyons J.B."/>
            <person name="Oniyinde I.O."/>
            <person name="Okereke N.R."/>
            <person name="Kolade O."/>
            <person name="Nnabue I."/>
            <person name="Nwadili C.O."/>
            <person name="Hribova E."/>
            <person name="Parker M."/>
            <person name="Nwogha J."/>
            <person name="Shu S."/>
            <person name="Carlson J."/>
            <person name="Kariba R."/>
            <person name="Muthemba S."/>
            <person name="Knop K."/>
            <person name="Barton G.J."/>
            <person name="Sherwood A.V."/>
            <person name="Lopez-Montes A."/>
            <person name="Asiedu R."/>
            <person name="Jamnadass R."/>
            <person name="Muchugi A."/>
            <person name="Goodstein D."/>
            <person name="Egesi C.N."/>
            <person name="Featherston J."/>
            <person name="Asfaw A."/>
            <person name="Simpson G.G."/>
            <person name="Dolezel J."/>
            <person name="Hendre P.S."/>
            <person name="Van Deynze A."/>
            <person name="Kumar P.L."/>
            <person name="Obidiegwu J.E."/>
            <person name="Bhattacharjee R."/>
            <person name="Rokhsar D.S."/>
        </authorList>
    </citation>
    <scope>NUCLEOTIDE SEQUENCE [LARGE SCALE GENOMIC DNA]</scope>
    <source>
        <strain evidence="2">cv. TDa95/00328</strain>
    </source>
</reference>
<dbReference type="Proteomes" id="UP000827976">
    <property type="component" value="Chromosome 2"/>
</dbReference>
<gene>
    <name evidence="1" type="ORF">IHE45_02G004400</name>
</gene>
<evidence type="ECO:0000313" key="1">
    <source>
        <dbReference type="EMBL" id="KAH7689766.1"/>
    </source>
</evidence>